<evidence type="ECO:0000256" key="1">
    <source>
        <dbReference type="PROSITE-ProRule" id="PRU00169"/>
    </source>
</evidence>
<dbReference type="SUPFAM" id="SSF52172">
    <property type="entry name" value="CheY-like"/>
    <property type="match status" value="1"/>
</dbReference>
<evidence type="ECO:0000313" key="3">
    <source>
        <dbReference type="EMBL" id="GAA0501401.1"/>
    </source>
</evidence>
<evidence type="ECO:0000259" key="2">
    <source>
        <dbReference type="PROSITE" id="PS50110"/>
    </source>
</evidence>
<sequence>MVSVMPAADPVATSSARADLPLSVLLVDDDATDLELAAIVFGEHELDVHTCSGGVEALTHLRATPALPDVVVLDLNMPQMNGFEVLDSIRRDAALRHLPVVILSTSGEPRDVGRAYELLASSYLVKQRDFTAFEQQVQGFVHFWSTCLFPDRPVRLPGS</sequence>
<protein>
    <submittedName>
        <fullName evidence="3">Response regulator</fullName>
    </submittedName>
</protein>
<dbReference type="Proteomes" id="UP001500191">
    <property type="component" value="Unassembled WGS sequence"/>
</dbReference>
<dbReference type="Pfam" id="PF00072">
    <property type="entry name" value="Response_reg"/>
    <property type="match status" value="1"/>
</dbReference>
<proteinExistence type="predicted"/>
<organism evidence="3 4">
    <name type="scientific">Deinococcus depolymerans</name>
    <dbReference type="NCBI Taxonomy" id="392408"/>
    <lineage>
        <taxon>Bacteria</taxon>
        <taxon>Thermotogati</taxon>
        <taxon>Deinococcota</taxon>
        <taxon>Deinococci</taxon>
        <taxon>Deinococcales</taxon>
        <taxon>Deinococcaceae</taxon>
        <taxon>Deinococcus</taxon>
    </lineage>
</organism>
<dbReference type="InterPro" id="IPR001789">
    <property type="entry name" value="Sig_transdc_resp-reg_receiver"/>
</dbReference>
<feature type="modified residue" description="4-aspartylphosphate" evidence="1">
    <location>
        <position position="74"/>
    </location>
</feature>
<dbReference type="SMART" id="SM00448">
    <property type="entry name" value="REC"/>
    <property type="match status" value="1"/>
</dbReference>
<feature type="domain" description="Response regulatory" evidence="2">
    <location>
        <begin position="23"/>
        <end position="141"/>
    </location>
</feature>
<evidence type="ECO:0000313" key="4">
    <source>
        <dbReference type="Proteomes" id="UP001500191"/>
    </source>
</evidence>
<dbReference type="PROSITE" id="PS50110">
    <property type="entry name" value="RESPONSE_REGULATORY"/>
    <property type="match status" value="1"/>
</dbReference>
<gene>
    <name evidence="3" type="ORF">GCM10008937_06080</name>
</gene>
<keyword evidence="1" id="KW-0597">Phosphoprotein</keyword>
<name>A0ABN1BMV9_9DEIO</name>
<dbReference type="PANTHER" id="PTHR44520">
    <property type="entry name" value="RESPONSE REGULATOR RCP1-RELATED"/>
    <property type="match status" value="1"/>
</dbReference>
<dbReference type="InterPro" id="IPR052893">
    <property type="entry name" value="TCS_response_regulator"/>
</dbReference>
<reference evidence="3 4" key="1">
    <citation type="journal article" date="2019" name="Int. J. Syst. Evol. Microbiol.">
        <title>The Global Catalogue of Microorganisms (GCM) 10K type strain sequencing project: providing services to taxonomists for standard genome sequencing and annotation.</title>
        <authorList>
            <consortium name="The Broad Institute Genomics Platform"/>
            <consortium name="The Broad Institute Genome Sequencing Center for Infectious Disease"/>
            <person name="Wu L."/>
            <person name="Ma J."/>
        </authorList>
    </citation>
    <scope>NUCLEOTIDE SEQUENCE [LARGE SCALE GENOMIC DNA]</scope>
    <source>
        <strain evidence="3 4">JCM 14368</strain>
    </source>
</reference>
<keyword evidence="4" id="KW-1185">Reference proteome</keyword>
<dbReference type="EMBL" id="BAAADB010000004">
    <property type="protein sequence ID" value="GAA0501401.1"/>
    <property type="molecule type" value="Genomic_DNA"/>
</dbReference>
<dbReference type="Gene3D" id="3.40.50.2300">
    <property type="match status" value="1"/>
</dbReference>
<dbReference type="CDD" id="cd17557">
    <property type="entry name" value="REC_Rcp-like"/>
    <property type="match status" value="1"/>
</dbReference>
<comment type="caution">
    <text evidence="3">The sequence shown here is derived from an EMBL/GenBank/DDBJ whole genome shotgun (WGS) entry which is preliminary data.</text>
</comment>
<dbReference type="InterPro" id="IPR011006">
    <property type="entry name" value="CheY-like_superfamily"/>
</dbReference>
<dbReference type="PANTHER" id="PTHR44520:SF2">
    <property type="entry name" value="RESPONSE REGULATOR RCP1"/>
    <property type="match status" value="1"/>
</dbReference>
<accession>A0ABN1BMV9</accession>